<feature type="non-terminal residue" evidence="1">
    <location>
        <position position="1"/>
    </location>
</feature>
<evidence type="ECO:0000313" key="2">
    <source>
        <dbReference type="Proteomes" id="UP000249557"/>
    </source>
</evidence>
<dbReference type="AlphaFoldDB" id="A0A2W5A4H4"/>
<name>A0A2W5A4H4_9BACT</name>
<accession>A0A2W5A4H4</accession>
<dbReference type="InterPro" id="IPR038140">
    <property type="entry name" value="DotD_sf"/>
</dbReference>
<dbReference type="Gene3D" id="3.55.50.60">
    <property type="entry name" value="DotD protein"/>
    <property type="match status" value="1"/>
</dbReference>
<reference evidence="1 2" key="1">
    <citation type="submission" date="2017-08" db="EMBL/GenBank/DDBJ databases">
        <title>Infants hospitalized years apart are colonized by the same room-sourced microbial strains.</title>
        <authorList>
            <person name="Brooks B."/>
            <person name="Olm M.R."/>
            <person name="Firek B.A."/>
            <person name="Baker R."/>
            <person name="Thomas B.C."/>
            <person name="Morowitz M.J."/>
            <person name="Banfield J.F."/>
        </authorList>
    </citation>
    <scope>NUCLEOTIDE SEQUENCE [LARGE SCALE GENOMIC DNA]</scope>
    <source>
        <strain evidence="1">S2_018_000_R2_104</strain>
    </source>
</reference>
<dbReference type="InterPro" id="IPR031817">
    <property type="entry name" value="DotD"/>
</dbReference>
<sequence>SGALAIIFVAGLTACAVPQRNPQVVASPDKVSLMLADAADRASNSLETLAAIEQQKSPGVAVQPIHGAPEELMRAMTITWVGPPDQVMRKLADRASYNFVTLGNRPPVPLVVNIDVQNQPVIEILRDIGLQLGVRGDVKVDSERRIIELHYAPVSGVGG</sequence>
<protein>
    <recommendedName>
        <fullName evidence="3">DotD/TraH family lipoprotein</fullName>
    </recommendedName>
</protein>
<dbReference type="EMBL" id="QFNK01000018">
    <property type="protein sequence ID" value="PZO88406.1"/>
    <property type="molecule type" value="Genomic_DNA"/>
</dbReference>
<evidence type="ECO:0008006" key="3">
    <source>
        <dbReference type="Google" id="ProtNLM"/>
    </source>
</evidence>
<organism evidence="1 2">
    <name type="scientific">Micavibrio aeruginosavorus</name>
    <dbReference type="NCBI Taxonomy" id="349221"/>
    <lineage>
        <taxon>Bacteria</taxon>
        <taxon>Pseudomonadati</taxon>
        <taxon>Bdellovibrionota</taxon>
        <taxon>Bdellovibrionia</taxon>
        <taxon>Bdellovibrionales</taxon>
        <taxon>Pseudobdellovibrionaceae</taxon>
        <taxon>Micavibrio</taxon>
    </lineage>
</organism>
<evidence type="ECO:0000313" key="1">
    <source>
        <dbReference type="EMBL" id="PZO88406.1"/>
    </source>
</evidence>
<comment type="caution">
    <text evidence="1">The sequence shown here is derived from an EMBL/GenBank/DDBJ whole genome shotgun (WGS) entry which is preliminary data.</text>
</comment>
<gene>
    <name evidence="1" type="ORF">DI626_01775</name>
</gene>
<proteinExistence type="predicted"/>
<dbReference type="Pfam" id="PF16816">
    <property type="entry name" value="DotD"/>
    <property type="match status" value="1"/>
</dbReference>
<dbReference type="Proteomes" id="UP000249557">
    <property type="component" value="Unassembled WGS sequence"/>
</dbReference>